<dbReference type="EMBL" id="JBAMZN010000025">
    <property type="protein sequence ID" value="KAL0524242.1"/>
    <property type="molecule type" value="Genomic_DNA"/>
</dbReference>
<protein>
    <submittedName>
        <fullName evidence="1">Uncharacterized protein</fullName>
    </submittedName>
</protein>
<accession>A0AAW3BS33</accession>
<reference evidence="1 2" key="1">
    <citation type="submission" date="2024-02" db="EMBL/GenBank/DDBJ databases">
        <title>FIRST GENOME SEQUENCES OF Leishmania (Viannia) shawi, Leishmania (Viannia) lindenbergi AND Leishmania (Viannia) utingensis.</title>
        <authorList>
            <person name="Resadore F."/>
            <person name="Custodio M.G.F."/>
            <person name="Boite M.C."/>
            <person name="Cupolillo E."/>
            <person name="Ferreira G.E.M."/>
        </authorList>
    </citation>
    <scope>NUCLEOTIDE SEQUENCE [LARGE SCALE GENOMIC DNA]</scope>
    <source>
        <strain evidence="1 2">MDAS/BR/1979/M5533</strain>
    </source>
</reference>
<evidence type="ECO:0000313" key="1">
    <source>
        <dbReference type="EMBL" id="KAL0524242.1"/>
    </source>
</evidence>
<name>A0AAW3BS33_9TRYP</name>
<comment type="caution">
    <text evidence="1">The sequence shown here is derived from an EMBL/GenBank/DDBJ whole genome shotgun (WGS) entry which is preliminary data.</text>
</comment>
<keyword evidence="2" id="KW-1185">Reference proteome</keyword>
<dbReference type="Proteomes" id="UP001501274">
    <property type="component" value="Unassembled WGS sequence"/>
</dbReference>
<sequence length="232" mass="24681">MTQRQQMSAGLNSLVADLGNQHQEAAGATAALNGSISGLARALAQAQVVVTETASNARRVVSDDRNHDDLLLATLKLQHETPPVAAQKTAQEVKAQPSPTRCARVWGCAGLRSSASRFGVVITTAHRSAISPYDGSGGSAICKQPRWCPDNQGETRQSAAESLQVSGSSLHRASDIRTSRHRWEQASPVLPCRGAGATRSEHPEFNLCEPCYPQDVHSVARLIGAESRTALL</sequence>
<dbReference type="AlphaFoldDB" id="A0AAW3BS33"/>
<proteinExistence type="predicted"/>
<organism evidence="1 2">
    <name type="scientific">Leishmania naiffi</name>
    <dbReference type="NCBI Taxonomy" id="5678"/>
    <lineage>
        <taxon>Eukaryota</taxon>
        <taxon>Discoba</taxon>
        <taxon>Euglenozoa</taxon>
        <taxon>Kinetoplastea</taxon>
        <taxon>Metakinetoplastina</taxon>
        <taxon>Trypanosomatida</taxon>
        <taxon>Trypanosomatidae</taxon>
        <taxon>Leishmaniinae</taxon>
        <taxon>Leishmania</taxon>
        <taxon>Leishmania naiffi species complex</taxon>
    </lineage>
</organism>
<evidence type="ECO:0000313" key="2">
    <source>
        <dbReference type="Proteomes" id="UP001501274"/>
    </source>
</evidence>
<gene>
    <name evidence="1" type="ORF">Q4I28_004001</name>
</gene>